<accession>A0ABV6W471</accession>
<comment type="caution">
    <text evidence="1">The sequence shown here is derived from an EMBL/GenBank/DDBJ whole genome shotgun (WGS) entry which is preliminary data.</text>
</comment>
<organism evidence="1 2">
    <name type="scientific">Streptacidiphilus cavernicola</name>
    <dbReference type="NCBI Taxonomy" id="3342716"/>
    <lineage>
        <taxon>Bacteria</taxon>
        <taxon>Bacillati</taxon>
        <taxon>Actinomycetota</taxon>
        <taxon>Actinomycetes</taxon>
        <taxon>Kitasatosporales</taxon>
        <taxon>Streptomycetaceae</taxon>
        <taxon>Streptacidiphilus</taxon>
    </lineage>
</organism>
<evidence type="ECO:0000313" key="1">
    <source>
        <dbReference type="EMBL" id="MFC1420797.1"/>
    </source>
</evidence>
<evidence type="ECO:0000313" key="2">
    <source>
        <dbReference type="Proteomes" id="UP001592531"/>
    </source>
</evidence>
<dbReference type="Proteomes" id="UP001592531">
    <property type="component" value="Unassembled WGS sequence"/>
</dbReference>
<sequence>MTTTRKNHAHGTENRYKGTRDIPGCRCQPCTKAAVRADAQREIDRLAGRHRLIPAAPVQAHIRHLRDTGLSDTQIGAACGVHQTVISKISNQAKIRRTTADRILAVPLTHRATSGMTSSLGSTRRLRALYVLGHSRADMASRIGICRDYVSRIARGEFAQISTEHDHAIRRMYAELSTARGKSTHTGPYAARQRWHGPMAWHDIDDPAAVPEVGEFEDAWSKREAREALAAARAEDIAHLASFGLSADHIATRVGLTADYVRDQINGIRGPGWRDQAVSA</sequence>
<dbReference type="EMBL" id="JBHFAB010000030">
    <property type="protein sequence ID" value="MFC1420797.1"/>
    <property type="molecule type" value="Genomic_DNA"/>
</dbReference>
<dbReference type="RefSeq" id="WP_380542746.1">
    <property type="nucleotide sequence ID" value="NZ_JBHFAB010000030.1"/>
</dbReference>
<proteinExistence type="predicted"/>
<keyword evidence="2" id="KW-1185">Reference proteome</keyword>
<name>A0ABV6W471_9ACTN</name>
<reference evidence="1 2" key="1">
    <citation type="submission" date="2024-09" db="EMBL/GenBank/DDBJ databases">
        <authorList>
            <person name="Lee S.D."/>
        </authorList>
    </citation>
    <scope>NUCLEOTIDE SEQUENCE [LARGE SCALE GENOMIC DNA]</scope>
    <source>
        <strain evidence="1 2">N8-3</strain>
    </source>
</reference>
<gene>
    <name evidence="1" type="ORF">ACEZDE_29745</name>
</gene>
<protein>
    <submittedName>
        <fullName evidence="1">Uncharacterized protein</fullName>
    </submittedName>
</protein>